<dbReference type="AlphaFoldDB" id="A0A427AX56"/>
<organism evidence="1 2">
    <name type="scientific">Ensete ventricosum</name>
    <name type="common">Abyssinian banana</name>
    <name type="synonym">Musa ensete</name>
    <dbReference type="NCBI Taxonomy" id="4639"/>
    <lineage>
        <taxon>Eukaryota</taxon>
        <taxon>Viridiplantae</taxon>
        <taxon>Streptophyta</taxon>
        <taxon>Embryophyta</taxon>
        <taxon>Tracheophyta</taxon>
        <taxon>Spermatophyta</taxon>
        <taxon>Magnoliopsida</taxon>
        <taxon>Liliopsida</taxon>
        <taxon>Zingiberales</taxon>
        <taxon>Musaceae</taxon>
        <taxon>Ensete</taxon>
    </lineage>
</organism>
<dbReference type="Proteomes" id="UP000287651">
    <property type="component" value="Unassembled WGS sequence"/>
</dbReference>
<reference evidence="1 2" key="1">
    <citation type="journal article" date="2014" name="Agronomy (Basel)">
        <title>A Draft Genome Sequence for Ensete ventricosum, the Drought-Tolerant Tree Against Hunger.</title>
        <authorList>
            <person name="Harrison J."/>
            <person name="Moore K.A."/>
            <person name="Paszkiewicz K."/>
            <person name="Jones T."/>
            <person name="Grant M."/>
            <person name="Ambacheew D."/>
            <person name="Muzemil S."/>
            <person name="Studholme D.J."/>
        </authorList>
    </citation>
    <scope>NUCLEOTIDE SEQUENCE [LARGE SCALE GENOMIC DNA]</scope>
</reference>
<gene>
    <name evidence="1" type="ORF">B296_00016748</name>
</gene>
<name>A0A427AX56_ENSVE</name>
<protein>
    <submittedName>
        <fullName evidence="1">Uncharacterized protein</fullName>
    </submittedName>
</protein>
<accession>A0A427AX56</accession>
<proteinExistence type="predicted"/>
<dbReference type="EMBL" id="AMZH03001082">
    <property type="protein sequence ID" value="RRT80696.1"/>
    <property type="molecule type" value="Genomic_DNA"/>
</dbReference>
<sequence length="85" mass="9136">MLHSKRALKEFDVRGSSVQDSTNVPRVSAQGEGTSIVGHTLPIPEAKVNELEVGLALAAEVEVEAWAVDLAKQLEQAMQELKNIG</sequence>
<evidence type="ECO:0000313" key="2">
    <source>
        <dbReference type="Proteomes" id="UP000287651"/>
    </source>
</evidence>
<evidence type="ECO:0000313" key="1">
    <source>
        <dbReference type="EMBL" id="RRT80696.1"/>
    </source>
</evidence>
<comment type="caution">
    <text evidence="1">The sequence shown here is derived from an EMBL/GenBank/DDBJ whole genome shotgun (WGS) entry which is preliminary data.</text>
</comment>